<reference evidence="1 2" key="1">
    <citation type="submission" date="2020-04" db="EMBL/GenBank/DDBJ databases">
        <title>Novel Paenibacillus strain UniB2 isolated from commercial digestive syrup.</title>
        <authorList>
            <person name="Thorat V."/>
            <person name="Kirdat K."/>
            <person name="Tiwarekar B."/>
            <person name="Yadav A."/>
        </authorList>
    </citation>
    <scope>NUCLEOTIDE SEQUENCE [LARGE SCALE GENOMIC DNA]</scope>
    <source>
        <strain evidence="1 2">UniB2</strain>
    </source>
</reference>
<protein>
    <recommendedName>
        <fullName evidence="3">Spore coat protein</fullName>
    </recommendedName>
</protein>
<evidence type="ECO:0008006" key="3">
    <source>
        <dbReference type="Google" id="ProtNLM"/>
    </source>
</evidence>
<organism evidence="1 2">
    <name type="scientific">Paenibacillus albicereus</name>
    <dbReference type="NCBI Taxonomy" id="2726185"/>
    <lineage>
        <taxon>Bacteria</taxon>
        <taxon>Bacillati</taxon>
        <taxon>Bacillota</taxon>
        <taxon>Bacilli</taxon>
        <taxon>Bacillales</taxon>
        <taxon>Paenibacillaceae</taxon>
        <taxon>Paenibacillus</taxon>
    </lineage>
</organism>
<evidence type="ECO:0000313" key="1">
    <source>
        <dbReference type="EMBL" id="QJC51361.1"/>
    </source>
</evidence>
<dbReference type="Proteomes" id="UP000502136">
    <property type="component" value="Chromosome"/>
</dbReference>
<dbReference type="AlphaFoldDB" id="A0A6H2GVA7"/>
<sequence>MQPISGKELEYIADSMSNEDLLAKQCACASTSISVPGVSQVLGRMTSVHQQNYATLLSSLQQHQQLAPTSPQTN</sequence>
<name>A0A6H2GVA7_9BACL</name>
<dbReference type="EMBL" id="CP051428">
    <property type="protein sequence ID" value="QJC51361.1"/>
    <property type="molecule type" value="Genomic_DNA"/>
</dbReference>
<proteinExistence type="predicted"/>
<gene>
    <name evidence="1" type="ORF">HGI30_07240</name>
</gene>
<dbReference type="KEGG" id="palr:HGI30_07240"/>
<evidence type="ECO:0000313" key="2">
    <source>
        <dbReference type="Proteomes" id="UP000502136"/>
    </source>
</evidence>
<dbReference type="RefSeq" id="WP_168907012.1">
    <property type="nucleotide sequence ID" value="NZ_CP051428.1"/>
</dbReference>
<accession>A0A6H2GVA7</accession>
<keyword evidence="2" id="KW-1185">Reference proteome</keyword>